<dbReference type="EMBL" id="FOCI01000023">
    <property type="protein sequence ID" value="SEN61724.1"/>
    <property type="molecule type" value="Genomic_DNA"/>
</dbReference>
<proteinExistence type="predicted"/>
<feature type="transmembrane region" description="Helical" evidence="1">
    <location>
        <begin position="72"/>
        <end position="92"/>
    </location>
</feature>
<gene>
    <name evidence="2" type="ORF">SAMN04488003_12313</name>
</gene>
<keyword evidence="1" id="KW-1133">Transmembrane helix</keyword>
<keyword evidence="1" id="KW-0472">Membrane</keyword>
<keyword evidence="1" id="KW-0812">Transmembrane</keyword>
<dbReference type="RefSeq" id="WP_089904971.1">
    <property type="nucleotide sequence ID" value="NZ_FOCI01000023.1"/>
</dbReference>
<feature type="transmembrane region" description="Helical" evidence="1">
    <location>
        <begin position="98"/>
        <end position="117"/>
    </location>
</feature>
<evidence type="ECO:0000256" key="1">
    <source>
        <dbReference type="SAM" id="Phobius"/>
    </source>
</evidence>
<sequence length="120" mass="12147">MFGALCMAVAAICVGLFAVFLISPASYTALYGVTGDPGLIFVGRRAAPLFLGLAVFFWVLRTAGPGPLQDATALAAALIFGGIALTGLWAWWGGTGGTAILVAAGLEAVIALAFMLARQG</sequence>
<evidence type="ECO:0000313" key="3">
    <source>
        <dbReference type="Proteomes" id="UP000199585"/>
    </source>
</evidence>
<dbReference type="OrthoDB" id="7651869at2"/>
<dbReference type="Proteomes" id="UP000199585">
    <property type="component" value="Unassembled WGS sequence"/>
</dbReference>
<dbReference type="STRING" id="245187.SAMN04488003_12313"/>
<reference evidence="2 3" key="1">
    <citation type="submission" date="2016-10" db="EMBL/GenBank/DDBJ databases">
        <authorList>
            <person name="de Groot N.N."/>
        </authorList>
    </citation>
    <scope>NUCLEOTIDE SEQUENCE [LARGE SCALE GENOMIC DNA]</scope>
    <source>
        <strain evidence="2 3">DSM 16213</strain>
    </source>
</reference>
<dbReference type="AlphaFoldDB" id="A0A1H8I0F4"/>
<evidence type="ECO:0008006" key="4">
    <source>
        <dbReference type="Google" id="ProtNLM"/>
    </source>
</evidence>
<keyword evidence="3" id="KW-1185">Reference proteome</keyword>
<organism evidence="2 3">
    <name type="scientific">Loktanella fryxellensis</name>
    <dbReference type="NCBI Taxonomy" id="245187"/>
    <lineage>
        <taxon>Bacteria</taxon>
        <taxon>Pseudomonadati</taxon>
        <taxon>Pseudomonadota</taxon>
        <taxon>Alphaproteobacteria</taxon>
        <taxon>Rhodobacterales</taxon>
        <taxon>Roseobacteraceae</taxon>
        <taxon>Loktanella</taxon>
    </lineage>
</organism>
<name>A0A1H8I0F4_9RHOB</name>
<protein>
    <recommendedName>
        <fullName evidence="4">DUF4345 domain-containing protein</fullName>
    </recommendedName>
</protein>
<accession>A0A1H8I0F4</accession>
<feature type="transmembrane region" description="Helical" evidence="1">
    <location>
        <begin position="38"/>
        <end position="60"/>
    </location>
</feature>
<evidence type="ECO:0000313" key="2">
    <source>
        <dbReference type="EMBL" id="SEN61724.1"/>
    </source>
</evidence>